<feature type="compositionally biased region" description="Basic and acidic residues" evidence="1">
    <location>
        <begin position="72"/>
        <end position="82"/>
    </location>
</feature>
<feature type="compositionally biased region" description="Polar residues" evidence="1">
    <location>
        <begin position="111"/>
        <end position="135"/>
    </location>
</feature>
<feature type="compositionally biased region" description="Basic and acidic residues" evidence="1">
    <location>
        <begin position="269"/>
        <end position="279"/>
    </location>
</feature>
<feature type="compositionally biased region" description="Polar residues" evidence="1">
    <location>
        <begin position="1"/>
        <end position="11"/>
    </location>
</feature>
<dbReference type="Proteomes" id="UP000887574">
    <property type="component" value="Unplaced"/>
</dbReference>
<feature type="compositionally biased region" description="Polar residues" evidence="1">
    <location>
        <begin position="314"/>
        <end position="323"/>
    </location>
</feature>
<sequence>MAHYRTNSPISGFSGHIPGEKWRVGTRIGATTEEEHTFASQNLGKPELSEDTTISSDGSHTYDWEGNPILRVEPKSVSEPHGNHAANQTPHFIHSENGYEQQQRSERSTPLYESNSSTPKPTSDSRAQSNMSYSKTPHPDMYEGYPPQHASPVEDHVNREKPRAESHSRQVESSASEFYPEPDSRHLSQDIEEDMQDMHLESGQTNNESRQTRSVNHSQHSSPAPNQTPVPNHHQHHPNNHQHSDERQHQNGSQHIHQENSRSTSQQITRKEDARKPTDFEPFSDLNSGWWSEGQALKNLHAHQQSLRAKKQDASPNGSTYGEGNNAGEDYRNHGSRNGFSPASYMDIKPRINEQRGVPVPGYSGHMTEMFRLGVGKPFTEAAKESIKLQKSYQESLHNTFIDNDSKSPAFRDNYSDSGARTPY</sequence>
<proteinExistence type="predicted"/>
<feature type="region of interest" description="Disordered" evidence="1">
    <location>
        <begin position="29"/>
        <end position="345"/>
    </location>
</feature>
<feature type="compositionally biased region" description="Polar residues" evidence="1">
    <location>
        <begin position="250"/>
        <end position="268"/>
    </location>
</feature>
<evidence type="ECO:0000313" key="2">
    <source>
        <dbReference type="Proteomes" id="UP000887574"/>
    </source>
</evidence>
<dbReference type="AlphaFoldDB" id="A0A915CNB1"/>
<name>A0A915CNB1_9BILA</name>
<dbReference type="WBParaSite" id="jg10791">
    <property type="protein sequence ID" value="jg10791"/>
    <property type="gene ID" value="jg10791"/>
</dbReference>
<feature type="compositionally biased region" description="Polar residues" evidence="1">
    <location>
        <begin position="202"/>
        <end position="224"/>
    </location>
</feature>
<organism evidence="2 3">
    <name type="scientific">Ditylenchus dipsaci</name>
    <dbReference type="NCBI Taxonomy" id="166011"/>
    <lineage>
        <taxon>Eukaryota</taxon>
        <taxon>Metazoa</taxon>
        <taxon>Ecdysozoa</taxon>
        <taxon>Nematoda</taxon>
        <taxon>Chromadorea</taxon>
        <taxon>Rhabditida</taxon>
        <taxon>Tylenchina</taxon>
        <taxon>Tylenchomorpha</taxon>
        <taxon>Sphaerularioidea</taxon>
        <taxon>Anguinidae</taxon>
        <taxon>Anguininae</taxon>
        <taxon>Ditylenchus</taxon>
    </lineage>
</organism>
<protein>
    <submittedName>
        <fullName evidence="3">Uncharacterized protein</fullName>
    </submittedName>
</protein>
<reference evidence="3" key="1">
    <citation type="submission" date="2022-11" db="UniProtKB">
        <authorList>
            <consortium name="WormBaseParasite"/>
        </authorList>
    </citation>
    <scope>IDENTIFICATION</scope>
</reference>
<feature type="compositionally biased region" description="Basic and acidic residues" evidence="1">
    <location>
        <begin position="152"/>
        <end position="170"/>
    </location>
</feature>
<keyword evidence="2" id="KW-1185">Reference proteome</keyword>
<evidence type="ECO:0000256" key="1">
    <source>
        <dbReference type="SAM" id="MobiDB-lite"/>
    </source>
</evidence>
<evidence type="ECO:0000313" key="3">
    <source>
        <dbReference type="WBParaSite" id="jg10791"/>
    </source>
</evidence>
<accession>A0A915CNB1</accession>
<feature type="region of interest" description="Disordered" evidence="1">
    <location>
        <begin position="1"/>
        <end position="20"/>
    </location>
</feature>
<feature type="region of interest" description="Disordered" evidence="1">
    <location>
        <begin position="400"/>
        <end position="424"/>
    </location>
</feature>